<gene>
    <name evidence="2" type="ORF">A5893_10070</name>
</gene>
<protein>
    <submittedName>
        <fullName evidence="2">Uncharacterized protein</fullName>
    </submittedName>
</protein>
<reference evidence="2 3" key="1">
    <citation type="submission" date="2016-04" db="EMBL/GenBank/DDBJ databases">
        <authorList>
            <person name="Evans L.H."/>
            <person name="Alamgir A."/>
            <person name="Owens N."/>
            <person name="Weber N.D."/>
            <person name="Virtaneva K."/>
            <person name="Barbian K."/>
            <person name="Babar A."/>
            <person name="Rosenke K."/>
        </authorList>
    </citation>
    <scope>NUCLEOTIDE SEQUENCE [LARGE SCALE GENOMIC DNA]</scope>
    <source>
        <strain evidence="2 3">CCM 8644</strain>
    </source>
</reference>
<organism evidence="2 3">
    <name type="scientific">Pedobacter psychrophilus</name>
    <dbReference type="NCBI Taxonomy" id="1826909"/>
    <lineage>
        <taxon>Bacteria</taxon>
        <taxon>Pseudomonadati</taxon>
        <taxon>Bacteroidota</taxon>
        <taxon>Sphingobacteriia</taxon>
        <taxon>Sphingobacteriales</taxon>
        <taxon>Sphingobacteriaceae</taxon>
        <taxon>Pedobacter</taxon>
    </lineage>
</organism>
<keyword evidence="1" id="KW-1133">Transmembrane helix</keyword>
<name>A0A179DFU9_9SPHI</name>
<dbReference type="AlphaFoldDB" id="A0A179DFU9"/>
<keyword evidence="3" id="KW-1185">Reference proteome</keyword>
<dbReference type="Proteomes" id="UP000078459">
    <property type="component" value="Unassembled WGS sequence"/>
</dbReference>
<sequence>MNSFFKTLIAGYGAKKLGGGCLSTIVIFVLIYFALGQCNRTNAQVKEKQINPKEVMINHTSNANKSEIIDFNK</sequence>
<evidence type="ECO:0000313" key="2">
    <source>
        <dbReference type="EMBL" id="OAQ39901.1"/>
    </source>
</evidence>
<dbReference type="EMBL" id="LWHJ01000027">
    <property type="protein sequence ID" value="OAQ39901.1"/>
    <property type="molecule type" value="Genomic_DNA"/>
</dbReference>
<dbReference type="OrthoDB" id="771245at2"/>
<dbReference type="RefSeq" id="WP_068822518.1">
    <property type="nucleotide sequence ID" value="NZ_LWHJ01000027.1"/>
</dbReference>
<proteinExistence type="predicted"/>
<keyword evidence="1" id="KW-0472">Membrane</keyword>
<keyword evidence="1" id="KW-0812">Transmembrane</keyword>
<feature type="transmembrane region" description="Helical" evidence="1">
    <location>
        <begin position="17"/>
        <end position="35"/>
    </location>
</feature>
<accession>A0A179DFU9</accession>
<comment type="caution">
    <text evidence="2">The sequence shown here is derived from an EMBL/GenBank/DDBJ whole genome shotgun (WGS) entry which is preliminary data.</text>
</comment>
<evidence type="ECO:0000313" key="3">
    <source>
        <dbReference type="Proteomes" id="UP000078459"/>
    </source>
</evidence>
<evidence type="ECO:0000256" key="1">
    <source>
        <dbReference type="SAM" id="Phobius"/>
    </source>
</evidence>
<reference evidence="2 3" key="2">
    <citation type="submission" date="2016-06" db="EMBL/GenBank/DDBJ databases">
        <title>Pedobacter psychrophilus sp. nov., isolated from Antarctic fragmentary rock.</title>
        <authorList>
            <person name="Svec P."/>
        </authorList>
    </citation>
    <scope>NUCLEOTIDE SEQUENCE [LARGE SCALE GENOMIC DNA]</scope>
    <source>
        <strain evidence="2 3">CCM 8644</strain>
    </source>
</reference>